<dbReference type="PANTHER" id="PTHR23292:SF6">
    <property type="entry name" value="FI16602P1-RELATED"/>
    <property type="match status" value="1"/>
</dbReference>
<dbReference type="InterPro" id="IPR037519">
    <property type="entry name" value="LITAF_fam"/>
</dbReference>
<evidence type="ECO:0000256" key="3">
    <source>
        <dbReference type="ARBA" id="ARBA00004630"/>
    </source>
</evidence>
<dbReference type="GO" id="GO:0008270">
    <property type="term" value="F:zinc ion binding"/>
    <property type="evidence" value="ECO:0007669"/>
    <property type="project" value="TreeGrafter"/>
</dbReference>
<evidence type="ECO:0000313" key="10">
    <source>
        <dbReference type="EMBL" id="CAD5220673.1"/>
    </source>
</evidence>
<keyword evidence="5" id="KW-0479">Metal-binding</keyword>
<dbReference type="EMBL" id="CAJFDI010000003">
    <property type="protein sequence ID" value="CAD5220673.1"/>
    <property type="molecule type" value="Genomic_DNA"/>
</dbReference>
<reference evidence="10" key="2">
    <citation type="submission" date="2020-09" db="EMBL/GenBank/DDBJ databases">
        <authorList>
            <person name="Kikuchi T."/>
        </authorList>
    </citation>
    <scope>NUCLEOTIDE SEQUENCE</scope>
    <source>
        <strain evidence="10">Ka4C1</strain>
    </source>
</reference>
<keyword evidence="7 8" id="KW-0472">Membrane</keyword>
<dbReference type="SMART" id="SM00714">
    <property type="entry name" value="LITAF"/>
    <property type="match status" value="1"/>
</dbReference>
<dbReference type="PANTHER" id="PTHR23292">
    <property type="entry name" value="LIPOPOLYSACCHARIDE-INDUCED TUMOR NECROSIS FACTOR-ALPHA FACTOR"/>
    <property type="match status" value="1"/>
</dbReference>
<evidence type="ECO:0000256" key="6">
    <source>
        <dbReference type="ARBA" id="ARBA00022833"/>
    </source>
</evidence>
<keyword evidence="8" id="KW-1133">Transmembrane helix</keyword>
<proteinExistence type="inferred from homology"/>
<dbReference type="Pfam" id="PF10601">
    <property type="entry name" value="zf-LITAF-like"/>
    <property type="match status" value="1"/>
</dbReference>
<evidence type="ECO:0000256" key="1">
    <source>
        <dbReference type="ARBA" id="ARBA00004414"/>
    </source>
</evidence>
<evidence type="ECO:0000313" key="11">
    <source>
        <dbReference type="Proteomes" id="UP000095284"/>
    </source>
</evidence>
<evidence type="ECO:0000256" key="4">
    <source>
        <dbReference type="ARBA" id="ARBA00005975"/>
    </source>
</evidence>
<evidence type="ECO:0000256" key="5">
    <source>
        <dbReference type="ARBA" id="ARBA00022723"/>
    </source>
</evidence>
<feature type="domain" description="LITAF" evidence="9">
    <location>
        <begin position="92"/>
        <end position="175"/>
    </location>
</feature>
<gene>
    <name evidence="10" type="ORF">BXYJ_LOCUS6296</name>
</gene>
<organism evidence="11 13">
    <name type="scientific">Bursaphelenchus xylophilus</name>
    <name type="common">Pinewood nematode worm</name>
    <name type="synonym">Aphelenchoides xylophilus</name>
    <dbReference type="NCBI Taxonomy" id="6326"/>
    <lineage>
        <taxon>Eukaryota</taxon>
        <taxon>Metazoa</taxon>
        <taxon>Ecdysozoa</taxon>
        <taxon>Nematoda</taxon>
        <taxon>Chromadorea</taxon>
        <taxon>Rhabditida</taxon>
        <taxon>Tylenchina</taxon>
        <taxon>Tylenchomorpha</taxon>
        <taxon>Aphelenchoidea</taxon>
        <taxon>Aphelenchoididae</taxon>
        <taxon>Bursaphelenchus</taxon>
    </lineage>
</organism>
<evidence type="ECO:0000256" key="8">
    <source>
        <dbReference type="SAM" id="Phobius"/>
    </source>
</evidence>
<dbReference type="OrthoDB" id="5852176at2759"/>
<evidence type="ECO:0000259" key="9">
    <source>
        <dbReference type="PROSITE" id="PS51837"/>
    </source>
</evidence>
<name>A0A1I7RZ12_BURXY</name>
<keyword evidence="8" id="KW-0812">Transmembrane</keyword>
<dbReference type="Proteomes" id="UP000582659">
    <property type="component" value="Unassembled WGS sequence"/>
</dbReference>
<feature type="transmembrane region" description="Helical" evidence="8">
    <location>
        <begin position="129"/>
        <end position="151"/>
    </location>
</feature>
<protein>
    <submittedName>
        <fullName evidence="10">(pine wood nematode) hypothetical protein</fullName>
    </submittedName>
    <submittedName>
        <fullName evidence="13">LITAF domain-containing protein</fullName>
    </submittedName>
</protein>
<evidence type="ECO:0000256" key="2">
    <source>
        <dbReference type="ARBA" id="ARBA00004481"/>
    </source>
</evidence>
<comment type="similarity">
    <text evidence="4">Belongs to the CDIP1/LITAF family.</text>
</comment>
<reference evidence="13" key="1">
    <citation type="submission" date="2016-11" db="UniProtKB">
        <authorList>
            <consortium name="WormBaseParasite"/>
        </authorList>
    </citation>
    <scope>IDENTIFICATION</scope>
</reference>
<dbReference type="Proteomes" id="UP000659654">
    <property type="component" value="Unassembled WGS sequence"/>
</dbReference>
<dbReference type="WBParaSite" id="BXY_0598000.1">
    <property type="protein sequence ID" value="BXY_0598000.1"/>
    <property type="gene ID" value="BXY_0598000"/>
</dbReference>
<accession>A0A1I7RZ12</accession>
<dbReference type="GO" id="GO:0031902">
    <property type="term" value="C:late endosome membrane"/>
    <property type="evidence" value="ECO:0007669"/>
    <property type="project" value="UniProtKB-SubCell"/>
</dbReference>
<dbReference type="EMBL" id="CAJFCV020000003">
    <property type="protein sequence ID" value="CAG9106963.1"/>
    <property type="molecule type" value="Genomic_DNA"/>
</dbReference>
<keyword evidence="6" id="KW-0862">Zinc</keyword>
<evidence type="ECO:0000313" key="12">
    <source>
        <dbReference type="Proteomes" id="UP000659654"/>
    </source>
</evidence>
<dbReference type="PROSITE" id="PS51837">
    <property type="entry name" value="LITAF"/>
    <property type="match status" value="1"/>
</dbReference>
<dbReference type="InterPro" id="IPR006629">
    <property type="entry name" value="LITAF"/>
</dbReference>
<sequence>MKQPPPYNDGNKFDNTHVLITPQALPIPASTAPSAPPVSYNSQCLNPATLESSHHPQCMPLPSHLPGYLEVPNIPPPPYNAVESTPMTIGQLRDIQIVMATQYGPYPMSMACYYCHHHIVTRLQNRCGVLAWLICGAMALVGCWPCCILPLCITKCQDVLHFCPNCNNFLGSYKRF</sequence>
<dbReference type="GO" id="GO:0005765">
    <property type="term" value="C:lysosomal membrane"/>
    <property type="evidence" value="ECO:0007669"/>
    <property type="project" value="UniProtKB-SubCell"/>
</dbReference>
<keyword evidence="12" id="KW-1185">Reference proteome</keyword>
<evidence type="ECO:0000256" key="7">
    <source>
        <dbReference type="ARBA" id="ARBA00023136"/>
    </source>
</evidence>
<dbReference type="AlphaFoldDB" id="A0A1I7RZ12"/>
<dbReference type="Proteomes" id="UP000095284">
    <property type="component" value="Unplaced"/>
</dbReference>
<evidence type="ECO:0000313" key="13">
    <source>
        <dbReference type="WBParaSite" id="BXY_0598000.1"/>
    </source>
</evidence>
<comment type="subcellular location">
    <subcellularLocation>
        <location evidence="2">Endosome membrane</location>
        <topology evidence="2">Peripheral membrane protein</topology>
    </subcellularLocation>
    <subcellularLocation>
        <location evidence="1">Late endosome membrane</location>
    </subcellularLocation>
    <subcellularLocation>
        <location evidence="3">Lysosome membrane</location>
        <topology evidence="3">Peripheral membrane protein</topology>
        <orientation evidence="3">Cytoplasmic side</orientation>
    </subcellularLocation>
</comment>